<sequence>MRSMFPIKIHFVFLDSLQLGRKSARHDHLTWSENPPILRELHSLFPKQVIGMKCGVYSNTVALAEAAILKNRLDLILLYFGAI</sequence>
<accession>A0A2H1VTW4</accession>
<reference evidence="1" key="1">
    <citation type="submission" date="2016-07" db="EMBL/GenBank/DDBJ databases">
        <authorList>
            <person name="Bretaudeau A."/>
        </authorList>
    </citation>
    <scope>NUCLEOTIDE SEQUENCE</scope>
    <source>
        <strain evidence="1">Rice</strain>
        <tissue evidence="1">Whole body</tissue>
    </source>
</reference>
<protein>
    <submittedName>
        <fullName evidence="1">SFRICE_013938</fullName>
    </submittedName>
</protein>
<name>A0A2H1VTW4_SPOFR</name>
<gene>
    <name evidence="1" type="ORF">SFRICE_013938</name>
</gene>
<dbReference type="EMBL" id="ODYU01004137">
    <property type="protein sequence ID" value="SOQ43694.1"/>
    <property type="molecule type" value="Genomic_DNA"/>
</dbReference>
<proteinExistence type="predicted"/>
<organism evidence="1">
    <name type="scientific">Spodoptera frugiperda</name>
    <name type="common">Fall armyworm</name>
    <dbReference type="NCBI Taxonomy" id="7108"/>
    <lineage>
        <taxon>Eukaryota</taxon>
        <taxon>Metazoa</taxon>
        <taxon>Ecdysozoa</taxon>
        <taxon>Arthropoda</taxon>
        <taxon>Hexapoda</taxon>
        <taxon>Insecta</taxon>
        <taxon>Pterygota</taxon>
        <taxon>Neoptera</taxon>
        <taxon>Endopterygota</taxon>
        <taxon>Lepidoptera</taxon>
        <taxon>Glossata</taxon>
        <taxon>Ditrysia</taxon>
        <taxon>Noctuoidea</taxon>
        <taxon>Noctuidae</taxon>
        <taxon>Amphipyrinae</taxon>
        <taxon>Spodoptera</taxon>
    </lineage>
</organism>
<dbReference type="AlphaFoldDB" id="A0A2H1VTW4"/>
<evidence type="ECO:0000313" key="1">
    <source>
        <dbReference type="EMBL" id="SOQ43694.1"/>
    </source>
</evidence>